<proteinExistence type="predicted"/>
<gene>
    <name evidence="5" type="ORF">OsJ_11641</name>
</gene>
<evidence type="ECO:0000313" key="5">
    <source>
        <dbReference type="EMBL" id="EEE59453.1"/>
    </source>
</evidence>
<evidence type="ECO:0000256" key="4">
    <source>
        <dbReference type="ARBA" id="ARBA00022813"/>
    </source>
</evidence>
<dbReference type="PANTHER" id="PTHR10188:SF6">
    <property type="entry name" value="N(4)-(BETA-N-ACETYLGLUCOSAMINYL)-L-ASPARAGINASE"/>
    <property type="match status" value="1"/>
</dbReference>
<organism evidence="5">
    <name type="scientific">Oryza sativa subsp. japonica</name>
    <name type="common">Rice</name>
    <dbReference type="NCBI Taxonomy" id="39947"/>
    <lineage>
        <taxon>Eukaryota</taxon>
        <taxon>Viridiplantae</taxon>
        <taxon>Streptophyta</taxon>
        <taxon>Embryophyta</taxon>
        <taxon>Tracheophyta</taxon>
        <taxon>Spermatophyta</taxon>
        <taxon>Magnoliopsida</taxon>
        <taxon>Liliopsida</taxon>
        <taxon>Poales</taxon>
        <taxon>Poaceae</taxon>
        <taxon>BOP clade</taxon>
        <taxon>Oryzoideae</taxon>
        <taxon>Oryzeae</taxon>
        <taxon>Oryzinae</taxon>
        <taxon>Oryza</taxon>
        <taxon>Oryza sativa</taxon>
    </lineage>
</organism>
<accession>B9F9K5</accession>
<comment type="catalytic activity">
    <reaction evidence="1">
        <text>Cleavage of a beta-linked Asp residue from the N-terminus of a polypeptide.</text>
        <dbReference type="EC" id="3.4.19.5"/>
    </reaction>
</comment>
<dbReference type="PANTHER" id="PTHR10188">
    <property type="entry name" value="L-ASPARAGINASE"/>
    <property type="match status" value="1"/>
</dbReference>
<dbReference type="SUPFAM" id="SSF56235">
    <property type="entry name" value="N-terminal nucleophile aminohydrolases (Ntn hydrolases)"/>
    <property type="match status" value="1"/>
</dbReference>
<dbReference type="EMBL" id="CM000140">
    <property type="protein sequence ID" value="EEE59453.1"/>
    <property type="molecule type" value="Genomic_DNA"/>
</dbReference>
<reference evidence="5" key="1">
    <citation type="journal article" date="2005" name="PLoS Biol.">
        <title>The genomes of Oryza sativa: a history of duplications.</title>
        <authorList>
            <person name="Yu J."/>
            <person name="Wang J."/>
            <person name="Lin W."/>
            <person name="Li S."/>
            <person name="Li H."/>
            <person name="Zhou J."/>
            <person name="Ni P."/>
            <person name="Dong W."/>
            <person name="Hu S."/>
            <person name="Zeng C."/>
            <person name="Zhang J."/>
            <person name="Zhang Y."/>
            <person name="Li R."/>
            <person name="Xu Z."/>
            <person name="Li S."/>
            <person name="Li X."/>
            <person name="Zheng H."/>
            <person name="Cong L."/>
            <person name="Lin L."/>
            <person name="Yin J."/>
            <person name="Geng J."/>
            <person name="Li G."/>
            <person name="Shi J."/>
            <person name="Liu J."/>
            <person name="Lv H."/>
            <person name="Li J."/>
            <person name="Wang J."/>
            <person name="Deng Y."/>
            <person name="Ran L."/>
            <person name="Shi X."/>
            <person name="Wang X."/>
            <person name="Wu Q."/>
            <person name="Li C."/>
            <person name="Ren X."/>
            <person name="Wang J."/>
            <person name="Wang X."/>
            <person name="Li D."/>
            <person name="Liu D."/>
            <person name="Zhang X."/>
            <person name="Ji Z."/>
            <person name="Zhao W."/>
            <person name="Sun Y."/>
            <person name="Zhang Z."/>
            <person name="Bao J."/>
            <person name="Han Y."/>
            <person name="Dong L."/>
            <person name="Ji J."/>
            <person name="Chen P."/>
            <person name="Wu S."/>
            <person name="Liu J."/>
            <person name="Xiao Y."/>
            <person name="Bu D."/>
            <person name="Tan J."/>
            <person name="Yang L."/>
            <person name="Ye C."/>
            <person name="Zhang J."/>
            <person name="Xu J."/>
            <person name="Zhou Y."/>
            <person name="Yu Y."/>
            <person name="Zhang B."/>
            <person name="Zhuang S."/>
            <person name="Wei H."/>
            <person name="Liu B."/>
            <person name="Lei M."/>
            <person name="Yu H."/>
            <person name="Li Y."/>
            <person name="Xu H."/>
            <person name="Wei S."/>
            <person name="He X."/>
            <person name="Fang L."/>
            <person name="Zhang Z."/>
            <person name="Zhang Y."/>
            <person name="Huang X."/>
            <person name="Su Z."/>
            <person name="Tong W."/>
            <person name="Li J."/>
            <person name="Tong Z."/>
            <person name="Li S."/>
            <person name="Ye J."/>
            <person name="Wang L."/>
            <person name="Fang L."/>
            <person name="Lei T."/>
            <person name="Chen C."/>
            <person name="Chen H."/>
            <person name="Xu Z."/>
            <person name="Li H."/>
            <person name="Huang H."/>
            <person name="Zhang F."/>
            <person name="Xu H."/>
            <person name="Li N."/>
            <person name="Zhao C."/>
            <person name="Li S."/>
            <person name="Dong L."/>
            <person name="Huang Y."/>
            <person name="Li L."/>
            <person name="Xi Y."/>
            <person name="Qi Q."/>
            <person name="Li W."/>
            <person name="Zhang B."/>
            <person name="Hu W."/>
            <person name="Zhang Y."/>
            <person name="Tian X."/>
            <person name="Jiao Y."/>
            <person name="Liang X."/>
            <person name="Jin J."/>
            <person name="Gao L."/>
            <person name="Zheng W."/>
            <person name="Hao B."/>
            <person name="Liu S."/>
            <person name="Wang W."/>
            <person name="Yuan L."/>
            <person name="Cao M."/>
            <person name="McDermott J."/>
            <person name="Samudrala R."/>
            <person name="Wang J."/>
            <person name="Wong G.K."/>
            <person name="Yang H."/>
        </authorList>
    </citation>
    <scope>NUCLEOTIDE SEQUENCE [LARGE SCALE GENOMIC DNA]</scope>
</reference>
<reference evidence="5" key="2">
    <citation type="submission" date="2008-12" db="EMBL/GenBank/DDBJ databases">
        <title>Improved gene annotation of the rice (Oryza sativa) genomes.</title>
        <authorList>
            <person name="Wang J."/>
            <person name="Li R."/>
            <person name="Fan W."/>
            <person name="Huang Q."/>
            <person name="Zhang J."/>
            <person name="Zhou Y."/>
            <person name="Hu Y."/>
            <person name="Zi S."/>
            <person name="Li J."/>
            <person name="Ni P."/>
            <person name="Zheng H."/>
            <person name="Zhang Y."/>
            <person name="Zhao M."/>
            <person name="Hao Q."/>
            <person name="McDermott J."/>
            <person name="Samudrala R."/>
            <person name="Kristiansen K."/>
            <person name="Wong G.K.-S."/>
        </authorList>
    </citation>
    <scope>NUCLEOTIDE SEQUENCE</scope>
</reference>
<evidence type="ECO:0000256" key="3">
    <source>
        <dbReference type="ARBA" id="ARBA00012879"/>
    </source>
</evidence>
<comment type="subunit">
    <text evidence="2">Heterotetramer of two alpha and two beta chains arranged as a dimer of alpha/beta heterodimers.</text>
</comment>
<dbReference type="InterPro" id="IPR029055">
    <property type="entry name" value="Ntn_hydrolases_N"/>
</dbReference>
<dbReference type="GO" id="GO:0016811">
    <property type="term" value="F:hydrolase activity, acting on carbon-nitrogen (but not peptide) bonds, in linear amides"/>
    <property type="evidence" value="ECO:0007669"/>
    <property type="project" value="UniProtKB-ARBA"/>
</dbReference>
<name>B9F9K5_ORYSJ</name>
<dbReference type="GO" id="GO:0008798">
    <property type="term" value="F:beta-aspartyl-peptidase activity"/>
    <property type="evidence" value="ECO:0007669"/>
    <property type="project" value="UniProtKB-EC"/>
</dbReference>
<sequence>MALDLDVVRELENCPHYNAGVGSVLTADGTVEMEAAVMDGNTLRCGAVSGLSTVVNAVSLARLVMEKTPHIYLAFDGAEAFAREQVNKITIAPTTIPSPFCRLHTNITVTVSLHEDSDNF</sequence>
<dbReference type="InterPro" id="IPR000246">
    <property type="entry name" value="Peptidase_T2"/>
</dbReference>
<evidence type="ECO:0000256" key="2">
    <source>
        <dbReference type="ARBA" id="ARBA00011601"/>
    </source>
</evidence>
<evidence type="ECO:0000256" key="1">
    <source>
        <dbReference type="ARBA" id="ARBA00000306"/>
    </source>
</evidence>
<dbReference type="Proteomes" id="UP000007752">
    <property type="component" value="Chromosome 3"/>
</dbReference>
<keyword evidence="4" id="KW-0068">Autocatalytic cleavage</keyword>
<dbReference type="Pfam" id="PF01112">
    <property type="entry name" value="Asparaginase_2"/>
    <property type="match status" value="1"/>
</dbReference>
<dbReference type="EC" id="3.4.19.5" evidence="3"/>
<protein>
    <recommendedName>
        <fullName evidence="3">beta-aspartyl-peptidase</fullName>
        <ecNumber evidence="3">3.4.19.5</ecNumber>
    </recommendedName>
</protein>
<dbReference type="AlphaFoldDB" id="B9F9K5"/>